<accession>A0A0N9WWW7</accession>
<dbReference type="SUPFAM" id="SSF51905">
    <property type="entry name" value="FAD/NAD(P)-binding domain"/>
    <property type="match status" value="1"/>
</dbReference>
<sequence>MNKSAHVIIMGGGPAGSIAALTLQKLGHQVTVFEKEKFPRYRVGESFLPGTLSILHRLGLSEKIAQAGYVLKPSATFLWGKTEAPWTFSFSTPKTEDWVFDHAIQVLRSDFDQMLLDTCRERGVRVFEEAAVIDVDAEQADKVSVTVRHKDETSEFTADYLIDASGSNSPLVRKLDLREYDEFYKSVALWSYFKTPDPFKNDLNGTTFSITFEDGWIWMIPLKDGIYSVGTIVDQSKLADIKAMGLNAFYDKTLAKSERALSILNGVERCEDVKLVRDWSYETKYFSRNRFFLCGDSACFTDPLFSQGVHLASQSAVSAASSIDYLMQHPEQNEKVHAWYNRSYSETYNQYHEFLASFYTFASFTEPESEFWTKRRISESADERLKRKEWFEQLVNGEKQNRPQIGDFKDRASTMIAIGRHQRNELTDEFMDAELNPARVRWISDLTKQLNRIASFNWLGDRVETADYFKIEPLSFKLSLKRILSNGAGKDMTKYTVSEALVQLFKDLYEQKFGYKELMVRLNEVGEVNSSQFVIRLMEAGLLDGFDKHGQRVLVQDRLRFDGVGVEYEV</sequence>
<evidence type="ECO:0000313" key="4">
    <source>
        <dbReference type="EMBL" id="ALI08319.1"/>
    </source>
</evidence>
<reference evidence="4 5" key="2">
    <citation type="journal article" date="2018" name="Nature">
        <title>Mutant phenotypes for thousands of bacterial genes of unknown function.</title>
        <authorList>
            <person name="Price M.N."/>
            <person name="Wetmore K.M."/>
            <person name="Waters R.J."/>
            <person name="Callaghan M."/>
            <person name="Ray J."/>
            <person name="Liu H."/>
            <person name="Kuehl J.V."/>
            <person name="Melnyk R.A."/>
            <person name="Lamson J.S."/>
            <person name="Suh Y."/>
            <person name="Carlson H.K."/>
            <person name="Esquivel Z."/>
            <person name="Sadeeshkumar H."/>
            <person name="Chakraborty R."/>
            <person name="Zane G.M."/>
            <person name="Rubin B.E."/>
            <person name="Wall J.D."/>
            <person name="Visel A."/>
            <person name="Bristow J."/>
            <person name="Blow M.J."/>
            <person name="Arkin A.P."/>
            <person name="Deutschbauer A.M."/>
        </authorList>
    </citation>
    <scope>NUCLEOTIDE SEQUENCE [LARGE SCALE GENOMIC DNA]</scope>
    <source>
        <strain evidence="4 5">FW300-N2C3</strain>
    </source>
</reference>
<evidence type="ECO:0000256" key="1">
    <source>
        <dbReference type="ARBA" id="ARBA00023002"/>
    </source>
</evidence>
<evidence type="ECO:0000256" key="2">
    <source>
        <dbReference type="ARBA" id="ARBA00023033"/>
    </source>
</evidence>
<evidence type="ECO:0000313" key="5">
    <source>
        <dbReference type="Proteomes" id="UP000059425"/>
    </source>
</evidence>
<dbReference type="Gene3D" id="3.50.50.60">
    <property type="entry name" value="FAD/NAD(P)-binding domain"/>
    <property type="match status" value="1"/>
</dbReference>
<protein>
    <submittedName>
        <fullName evidence="4">Alkylhalidase</fullName>
    </submittedName>
</protein>
<reference evidence="5" key="1">
    <citation type="submission" date="2015-09" db="EMBL/GenBank/DDBJ databases">
        <title>Whole genome sequence of Pseudomonas fluorescens FW300-N2C3.</title>
        <authorList>
            <person name="Ray J."/>
            <person name="Melnyk R."/>
            <person name="Deutschbauer A."/>
        </authorList>
    </citation>
    <scope>NUCLEOTIDE SEQUENCE [LARGE SCALE GENOMIC DNA]</scope>
    <source>
        <strain evidence="5">FW300-N2C3</strain>
    </source>
</reference>
<dbReference type="OrthoDB" id="9785276at2"/>
<dbReference type="InterPro" id="IPR053908">
    <property type="entry name" value="CmlS_C"/>
</dbReference>
<dbReference type="InterPro" id="IPR036188">
    <property type="entry name" value="FAD/NAD-bd_sf"/>
</dbReference>
<dbReference type="NCBIfam" id="NF033113">
    <property type="entry name" value="halo_ClmS"/>
    <property type="match status" value="1"/>
</dbReference>
<keyword evidence="2" id="KW-0503">Monooxygenase</keyword>
<dbReference type="Proteomes" id="UP000059425">
    <property type="component" value="Chromosome"/>
</dbReference>
<proteinExistence type="predicted"/>
<dbReference type="InterPro" id="IPR050816">
    <property type="entry name" value="Flavin-dep_Halogenase_NPB"/>
</dbReference>
<dbReference type="Gene3D" id="3.30.9.100">
    <property type="match status" value="1"/>
</dbReference>
<dbReference type="Pfam" id="PF22045">
    <property type="entry name" value="CmlS_C"/>
    <property type="match status" value="1"/>
</dbReference>
<evidence type="ECO:0000259" key="3">
    <source>
        <dbReference type="Pfam" id="PF22045"/>
    </source>
</evidence>
<dbReference type="AlphaFoldDB" id="A0A0N9WWW7"/>
<dbReference type="Gene3D" id="3.30.390.160">
    <property type="match status" value="1"/>
</dbReference>
<organism evidence="4 5">
    <name type="scientific">Pseudomonas fluorescens</name>
    <dbReference type="NCBI Taxonomy" id="294"/>
    <lineage>
        <taxon>Bacteria</taxon>
        <taxon>Pseudomonadati</taxon>
        <taxon>Pseudomonadota</taxon>
        <taxon>Gammaproteobacteria</taxon>
        <taxon>Pseudomonadales</taxon>
        <taxon>Pseudomonadaceae</taxon>
        <taxon>Pseudomonas</taxon>
    </lineage>
</organism>
<dbReference type="InterPro" id="IPR006905">
    <property type="entry name" value="Flavin_halogenase"/>
</dbReference>
<dbReference type="PANTHER" id="PTHR43747:SF5">
    <property type="entry name" value="FAD-BINDING DOMAIN-CONTAINING PROTEIN"/>
    <property type="match status" value="1"/>
</dbReference>
<keyword evidence="1" id="KW-0560">Oxidoreductase</keyword>
<dbReference type="PRINTS" id="PR00420">
    <property type="entry name" value="RNGMNOXGNASE"/>
</dbReference>
<dbReference type="PANTHER" id="PTHR43747">
    <property type="entry name" value="FAD-BINDING PROTEIN"/>
    <property type="match status" value="1"/>
</dbReference>
<name>A0A0N9WWW7_PSEFL</name>
<dbReference type="Pfam" id="PF04820">
    <property type="entry name" value="Trp_halogenase"/>
    <property type="match status" value="2"/>
</dbReference>
<feature type="domain" description="Chloramphenicol halogenase CmlS C-terminal" evidence="3">
    <location>
        <begin position="442"/>
        <end position="558"/>
    </location>
</feature>
<dbReference type="EMBL" id="CP012831">
    <property type="protein sequence ID" value="ALI08319.1"/>
    <property type="molecule type" value="Genomic_DNA"/>
</dbReference>
<gene>
    <name evidence="4" type="ORF">AO356_16345</name>
</gene>
<dbReference type="RefSeq" id="WP_060740628.1">
    <property type="nucleotide sequence ID" value="NZ_CP012831.1"/>
</dbReference>
<dbReference type="GO" id="GO:0004497">
    <property type="term" value="F:monooxygenase activity"/>
    <property type="evidence" value="ECO:0007669"/>
    <property type="project" value="UniProtKB-KW"/>
</dbReference>